<dbReference type="InParanoid" id="A0A1Y2PCH1"/>
<organism evidence="1 2">
    <name type="scientific">Tenacibaculum holothuriorum</name>
    <dbReference type="NCBI Taxonomy" id="1635173"/>
    <lineage>
        <taxon>Bacteria</taxon>
        <taxon>Pseudomonadati</taxon>
        <taxon>Bacteroidota</taxon>
        <taxon>Flavobacteriia</taxon>
        <taxon>Flavobacteriales</taxon>
        <taxon>Flavobacteriaceae</taxon>
        <taxon>Tenacibaculum</taxon>
    </lineage>
</organism>
<dbReference type="AlphaFoldDB" id="A0A1Y2PCH1"/>
<accession>A0A1Y2PCH1</accession>
<name>A0A1Y2PCH1_9FLAO</name>
<dbReference type="Proteomes" id="UP000194221">
    <property type="component" value="Unassembled WGS sequence"/>
</dbReference>
<proteinExistence type="predicted"/>
<dbReference type="EMBL" id="LAPZ01000011">
    <property type="protein sequence ID" value="OSY87439.1"/>
    <property type="molecule type" value="Genomic_DNA"/>
</dbReference>
<dbReference type="OrthoDB" id="1114031at2"/>
<evidence type="ECO:0000313" key="1">
    <source>
        <dbReference type="EMBL" id="OSY87439.1"/>
    </source>
</evidence>
<sequence length="257" mass="29494">MRTYKIFFLAIITLSIFSCSNRDEIVKPVNLNILNRIAEAKTIISDIDDLIFDVDNISKDPKLDTKFCGSYTTKETSNSKTITFNFKEKCSRKNGEIKGKMILEYIYNNEIPKRLIEIKTNFNELIINGIKVKGSELREIVNRNNTRTITTNANVNIIWKDNSNSTYRSTRIIKINKDEHYTETTGSVNAKLRDNKEYVLEITTPLIKKLNCRFYSEGKLKIIDGDNSGTLDYGDGKCDNKAIFTDKNGNRETITLK</sequence>
<dbReference type="STRING" id="1635173.WH52_11220"/>
<evidence type="ECO:0008006" key="3">
    <source>
        <dbReference type="Google" id="ProtNLM"/>
    </source>
</evidence>
<comment type="caution">
    <text evidence="1">The sequence shown here is derived from an EMBL/GenBank/DDBJ whole genome shotgun (WGS) entry which is preliminary data.</text>
</comment>
<dbReference type="RefSeq" id="WP_086031053.1">
    <property type="nucleotide sequence ID" value="NZ_LAPZ01000011.1"/>
</dbReference>
<protein>
    <recommendedName>
        <fullName evidence="3">Lipoprotein</fullName>
    </recommendedName>
</protein>
<gene>
    <name evidence="1" type="ORF">WH52_11220</name>
</gene>
<keyword evidence="2" id="KW-1185">Reference proteome</keyword>
<evidence type="ECO:0000313" key="2">
    <source>
        <dbReference type="Proteomes" id="UP000194221"/>
    </source>
</evidence>
<dbReference type="PROSITE" id="PS51257">
    <property type="entry name" value="PROKAR_LIPOPROTEIN"/>
    <property type="match status" value="1"/>
</dbReference>
<reference evidence="1 2" key="1">
    <citation type="submission" date="2015-03" db="EMBL/GenBank/DDBJ databases">
        <title>Genome sequence of Tenacibaculum sp. S2-2, isolated from intestinal microbiota of sea cucumber, Apostichopus japonicas.</title>
        <authorList>
            <person name="Shao Z."/>
            <person name="Wang L."/>
            <person name="Li X."/>
        </authorList>
    </citation>
    <scope>NUCLEOTIDE SEQUENCE [LARGE SCALE GENOMIC DNA]</scope>
    <source>
        <strain evidence="1 2">S2-2</strain>
    </source>
</reference>